<dbReference type="Pfam" id="PF14670">
    <property type="entry name" value="FXa_inhibition"/>
    <property type="match status" value="1"/>
</dbReference>
<feature type="domain" description="TB" evidence="13">
    <location>
        <begin position="1948"/>
        <end position="2005"/>
    </location>
</feature>
<feature type="disulfide bond" evidence="9">
    <location>
        <begin position="224"/>
        <end position="233"/>
    </location>
</feature>
<dbReference type="PROSITE" id="PS01187">
    <property type="entry name" value="EGF_CA"/>
    <property type="match status" value="15"/>
</dbReference>
<dbReference type="PANTHER" id="PTHR47333">
    <property type="entry name" value="VON WILLEBRAND FACTOR C AND EGF DOMAIN-CONTAINING PROTEIN"/>
    <property type="match status" value="1"/>
</dbReference>
<evidence type="ECO:0000256" key="6">
    <source>
        <dbReference type="ARBA" id="ARBA00022737"/>
    </source>
</evidence>
<feature type="domain" description="EGF-like" evidence="12">
    <location>
        <begin position="2391"/>
        <end position="2428"/>
    </location>
</feature>
<dbReference type="InterPro" id="IPR036773">
    <property type="entry name" value="TB_dom_sf"/>
</dbReference>
<dbReference type="InterPro" id="IPR052080">
    <property type="entry name" value="vWF_C/EGF_Fibrillin"/>
</dbReference>
<comment type="caution">
    <text evidence="9">Lacks conserved residue(s) required for the propagation of feature annotation.</text>
</comment>
<dbReference type="SUPFAM" id="SSF57581">
    <property type="entry name" value="TB module/8-cys domain"/>
    <property type="match status" value="9"/>
</dbReference>
<feature type="domain" description="EGF-like" evidence="12">
    <location>
        <begin position="2063"/>
        <end position="2101"/>
    </location>
</feature>
<feature type="domain" description="EGF-like" evidence="12">
    <location>
        <begin position="534"/>
        <end position="575"/>
    </location>
</feature>
<dbReference type="InterPro" id="IPR001881">
    <property type="entry name" value="EGF-like_Ca-bd_dom"/>
</dbReference>
<evidence type="ECO:0000256" key="1">
    <source>
        <dbReference type="ARBA" id="ARBA00004498"/>
    </source>
</evidence>
<dbReference type="InterPro" id="IPR049883">
    <property type="entry name" value="NOTCH1_EGF-like"/>
</dbReference>
<feature type="compositionally biased region" description="Gly residues" evidence="10">
    <location>
        <begin position="2994"/>
        <end position="3006"/>
    </location>
</feature>
<dbReference type="FunFam" id="2.10.25.10:FF:000071">
    <property type="entry name" value="Fibrillin 2"/>
    <property type="match status" value="1"/>
</dbReference>
<feature type="domain" description="TB" evidence="13">
    <location>
        <begin position="862"/>
        <end position="918"/>
    </location>
</feature>
<evidence type="ECO:0000256" key="5">
    <source>
        <dbReference type="ARBA" id="ARBA00022729"/>
    </source>
</evidence>
<feature type="domain" description="EGF-like" evidence="12">
    <location>
        <begin position="2782"/>
        <end position="2824"/>
    </location>
</feature>
<feature type="disulfide bond" evidence="9">
    <location>
        <begin position="206"/>
        <end position="216"/>
    </location>
</feature>
<dbReference type="FunFam" id="2.10.25.10:FF:000023">
    <property type="entry name" value="Fibrillin 2"/>
    <property type="match status" value="1"/>
</dbReference>
<dbReference type="GeneID" id="110977321"/>
<feature type="domain" description="EGF-like" evidence="12">
    <location>
        <begin position="2193"/>
        <end position="2234"/>
    </location>
</feature>
<dbReference type="PROSITE" id="PS00022">
    <property type="entry name" value="EGF_1"/>
    <property type="match status" value="1"/>
</dbReference>
<feature type="domain" description="TB" evidence="13">
    <location>
        <begin position="240"/>
        <end position="281"/>
    </location>
</feature>
<dbReference type="Pfam" id="PF07645">
    <property type="entry name" value="EGF_CA"/>
    <property type="match status" value="39"/>
</dbReference>
<feature type="domain" description="EGF-like" evidence="12">
    <location>
        <begin position="1242"/>
        <end position="1279"/>
    </location>
</feature>
<feature type="domain" description="EGF-like" evidence="12">
    <location>
        <begin position="1900"/>
        <end position="1943"/>
    </location>
</feature>
<feature type="domain" description="TB" evidence="13">
    <location>
        <begin position="2602"/>
        <end position="2653"/>
    </location>
</feature>
<feature type="domain" description="EGF-like" evidence="12">
    <location>
        <begin position="2702"/>
        <end position="2742"/>
    </location>
</feature>
<organism evidence="14 15">
    <name type="scientific">Acanthaster planci</name>
    <name type="common">Crown-of-thorns starfish</name>
    <dbReference type="NCBI Taxonomy" id="133434"/>
    <lineage>
        <taxon>Eukaryota</taxon>
        <taxon>Metazoa</taxon>
        <taxon>Echinodermata</taxon>
        <taxon>Eleutherozoa</taxon>
        <taxon>Asterozoa</taxon>
        <taxon>Asteroidea</taxon>
        <taxon>Valvatacea</taxon>
        <taxon>Valvatida</taxon>
        <taxon>Acanthasteridae</taxon>
        <taxon>Acanthaster</taxon>
    </lineage>
</organism>
<feature type="chain" id="PRO_5034924705" evidence="11">
    <location>
        <begin position="25"/>
        <end position="3203"/>
    </location>
</feature>
<dbReference type="SMART" id="SM00181">
    <property type="entry name" value="EGF"/>
    <property type="match status" value="49"/>
</dbReference>
<dbReference type="SUPFAM" id="SSF57196">
    <property type="entry name" value="EGF/Laminin"/>
    <property type="match status" value="12"/>
</dbReference>
<dbReference type="FunFam" id="2.10.25.10:FF:000005">
    <property type="entry name" value="Fibrillin 2"/>
    <property type="match status" value="6"/>
</dbReference>
<feature type="domain" description="EGF-like" evidence="12">
    <location>
        <begin position="1701"/>
        <end position="1742"/>
    </location>
</feature>
<comment type="subcellular location">
    <subcellularLocation>
        <location evidence="1">Secreted</location>
        <location evidence="1">Extracellular space</location>
        <location evidence="1">Extracellular matrix</location>
    </subcellularLocation>
</comment>
<feature type="domain" description="EGF-like" evidence="12">
    <location>
        <begin position="733"/>
        <end position="774"/>
    </location>
</feature>
<keyword evidence="7 9" id="KW-1015">Disulfide bond</keyword>
<dbReference type="PROSITE" id="PS50026">
    <property type="entry name" value="EGF_3"/>
    <property type="match status" value="40"/>
</dbReference>
<evidence type="ECO:0000256" key="10">
    <source>
        <dbReference type="SAM" id="MobiDB-lite"/>
    </source>
</evidence>
<feature type="domain" description="EGF-like" evidence="12">
    <location>
        <begin position="692"/>
        <end position="732"/>
    </location>
</feature>
<feature type="domain" description="EGF-like" evidence="12">
    <location>
        <begin position="2149"/>
        <end position="2192"/>
    </location>
</feature>
<dbReference type="Proteomes" id="UP000694845">
    <property type="component" value="Unplaced"/>
</dbReference>
<evidence type="ECO:0000256" key="3">
    <source>
        <dbReference type="ARBA" id="ARBA00022530"/>
    </source>
</evidence>
<evidence type="ECO:0000256" key="11">
    <source>
        <dbReference type="SAM" id="SignalP"/>
    </source>
</evidence>
<feature type="domain" description="TB" evidence="13">
    <location>
        <begin position="2323"/>
        <end position="2374"/>
    </location>
</feature>
<dbReference type="FunFam" id="2.10.25.10:FF:000240">
    <property type="entry name" value="Vitamin K-dependent protein S"/>
    <property type="match status" value="1"/>
</dbReference>
<feature type="domain" description="EGF-like" evidence="12">
    <location>
        <begin position="930"/>
        <end position="971"/>
    </location>
</feature>
<feature type="domain" description="EGF-like" evidence="12">
    <location>
        <begin position="2475"/>
        <end position="2515"/>
    </location>
</feature>
<feature type="domain" description="EGF-like" evidence="12">
    <location>
        <begin position="303"/>
        <end position="344"/>
    </location>
</feature>
<feature type="disulfide bond" evidence="9">
    <location>
        <begin position="2562"/>
        <end position="2572"/>
    </location>
</feature>
<dbReference type="InterPro" id="IPR013032">
    <property type="entry name" value="EGF-like_CS"/>
</dbReference>
<name>A0A8B7Y1H4_ACAPL</name>
<feature type="compositionally biased region" description="Low complexity" evidence="10">
    <location>
        <begin position="3007"/>
        <end position="3024"/>
    </location>
</feature>
<feature type="domain" description="EGF-like" evidence="12">
    <location>
        <begin position="393"/>
        <end position="430"/>
    </location>
</feature>
<dbReference type="PROSITE" id="PS01186">
    <property type="entry name" value="EGF_2"/>
    <property type="match status" value="32"/>
</dbReference>
<dbReference type="PIRSF" id="PIRSF036312">
    <property type="entry name" value="Fibrillin"/>
    <property type="match status" value="1"/>
</dbReference>
<feature type="region of interest" description="Disordered" evidence="10">
    <location>
        <begin position="34"/>
        <end position="75"/>
    </location>
</feature>
<gene>
    <name evidence="15" type="primary">LOC110977321</name>
</gene>
<feature type="region of interest" description="Disordered" evidence="10">
    <location>
        <begin position="2989"/>
        <end position="3024"/>
    </location>
</feature>
<feature type="domain" description="TB" evidence="13">
    <location>
        <begin position="1060"/>
        <end position="1101"/>
    </location>
</feature>
<accession>A0A8B7Y1H4</accession>
<feature type="domain" description="EGF-like" evidence="12">
    <location>
        <begin position="2022"/>
        <end position="2062"/>
    </location>
</feature>
<dbReference type="PANTHER" id="PTHR47333:SF5">
    <property type="entry name" value="FIBRILLIN-3"/>
    <property type="match status" value="1"/>
</dbReference>
<feature type="domain" description="EGF-like" evidence="12">
    <location>
        <begin position="1119"/>
        <end position="1160"/>
    </location>
</feature>
<keyword evidence="6" id="KW-0677">Repeat</keyword>
<dbReference type="InterPro" id="IPR000742">
    <property type="entry name" value="EGF"/>
</dbReference>
<keyword evidence="5 11" id="KW-0732">Signal</keyword>
<dbReference type="InterPro" id="IPR026823">
    <property type="entry name" value="cEGF"/>
</dbReference>
<feature type="domain" description="EGF-like" evidence="12">
    <location>
        <begin position="1326"/>
        <end position="1367"/>
    </location>
</feature>
<evidence type="ECO:0000259" key="12">
    <source>
        <dbReference type="PROSITE" id="PS50026"/>
    </source>
</evidence>
<feature type="domain" description="EGF-like" evidence="12">
    <location>
        <begin position="816"/>
        <end position="857"/>
    </location>
</feature>
<feature type="region of interest" description="Disordered" evidence="10">
    <location>
        <begin position="1813"/>
        <end position="1852"/>
    </location>
</feature>
<feature type="domain" description="EGF-like" evidence="12">
    <location>
        <begin position="1618"/>
        <end position="1659"/>
    </location>
</feature>
<dbReference type="InterPro" id="IPR017878">
    <property type="entry name" value="TB_dom"/>
</dbReference>
<feature type="domain" description="EGF-like" evidence="12">
    <location>
        <begin position="345"/>
        <end position="382"/>
    </location>
</feature>
<feature type="domain" description="EGF-like" evidence="12">
    <location>
        <begin position="1410"/>
        <end position="1446"/>
    </location>
</feature>
<dbReference type="Pfam" id="PF12661">
    <property type="entry name" value="hEGF"/>
    <property type="match status" value="3"/>
</dbReference>
<evidence type="ECO:0000313" key="14">
    <source>
        <dbReference type="Proteomes" id="UP000694845"/>
    </source>
</evidence>
<keyword evidence="4 9" id="KW-0245">EGF-like domain</keyword>
<keyword evidence="2" id="KW-0964">Secreted</keyword>
<feature type="domain" description="EGF-like" evidence="12">
    <location>
        <begin position="202"/>
        <end position="234"/>
    </location>
</feature>
<keyword evidence="3" id="KW-0272">Extracellular matrix</keyword>
<dbReference type="CDD" id="cd00054">
    <property type="entry name" value="EGF_CA"/>
    <property type="match status" value="28"/>
</dbReference>
<proteinExistence type="predicted"/>
<feature type="domain" description="EGF-like" evidence="12">
    <location>
        <begin position="2433"/>
        <end position="2474"/>
    </location>
</feature>
<evidence type="ECO:0000256" key="7">
    <source>
        <dbReference type="ARBA" id="ARBA00023157"/>
    </source>
</evidence>
<feature type="compositionally biased region" description="Low complexity" evidence="10">
    <location>
        <begin position="34"/>
        <end position="52"/>
    </location>
</feature>
<dbReference type="InterPro" id="IPR000152">
    <property type="entry name" value="EGF-type_Asp/Asn_hydroxyl_site"/>
</dbReference>
<feature type="domain" description="EGF-like" evidence="12">
    <location>
        <begin position="441"/>
        <end position="478"/>
    </location>
</feature>
<dbReference type="InterPro" id="IPR018097">
    <property type="entry name" value="EGF_Ca-bd_CS"/>
</dbReference>
<dbReference type="FunFam" id="2.10.25.10:FF:000003">
    <property type="entry name" value="fibrillin-1 isoform X1"/>
    <property type="match status" value="11"/>
</dbReference>
<dbReference type="Pfam" id="PF00683">
    <property type="entry name" value="TB"/>
    <property type="match status" value="9"/>
</dbReference>
<dbReference type="FunFam" id="2.10.25.10:FF:000133">
    <property type="entry name" value="Fibrillin 3"/>
    <property type="match status" value="1"/>
</dbReference>
<dbReference type="Gene3D" id="2.10.25.10">
    <property type="entry name" value="Laminin"/>
    <property type="match status" value="49"/>
</dbReference>
<dbReference type="GO" id="GO:0005509">
    <property type="term" value="F:calcium ion binding"/>
    <property type="evidence" value="ECO:0007669"/>
    <property type="project" value="InterPro"/>
</dbReference>
<feature type="domain" description="TB" evidence="13">
    <location>
        <begin position="1165"/>
        <end position="1218"/>
    </location>
</feature>
<feature type="domain" description="EGF-like" evidence="12">
    <location>
        <begin position="775"/>
        <end position="815"/>
    </location>
</feature>
<feature type="domain" description="EGF-like" evidence="12">
    <location>
        <begin position="2106"/>
        <end position="2148"/>
    </location>
</feature>
<dbReference type="SUPFAM" id="SSF57184">
    <property type="entry name" value="Growth factor receptor domain"/>
    <property type="match status" value="12"/>
</dbReference>
<dbReference type="RefSeq" id="XP_022087013.1">
    <property type="nucleotide sequence ID" value="XM_022231321.1"/>
</dbReference>
<dbReference type="InterPro" id="IPR009030">
    <property type="entry name" value="Growth_fac_rcpt_cys_sf"/>
</dbReference>
<dbReference type="PROSITE" id="PS00010">
    <property type="entry name" value="ASX_HYDROXYL"/>
    <property type="match status" value="40"/>
</dbReference>
<feature type="domain" description="EGF-like" evidence="12">
    <location>
        <begin position="2277"/>
        <end position="2318"/>
    </location>
</feature>
<dbReference type="FunFam" id="2.10.25.10:FF:000014">
    <property type="entry name" value="Latent-transforming growth factor beta-binding protein 3"/>
    <property type="match status" value="2"/>
</dbReference>
<sequence>MELVRGVVLRLACLCLMFLTGTLAQEQGPALGPVPGTDVGSGPVVPVGRVPQGAPPQGVPSQGAPPQGADAAQTRSSQYRIISGPNVCGRRLYAYCCPGWQLHPGLQQCTKPICSRLCTSGYCRTPNTCLGQECAFGGINCDGVGADTTGVGGDYEIVDYGGVGGDYGLPVLPEPPTFCGETGCSGSGIVDGQYPLPGPGPFDPICNPECLNGGRCISGNRCSCPVGFMGSRCQTDFRTGQCFTQFNLGICSGEIPGLQCTKALCCSTIGQGWGSNPCEACLTFESPCKRGFVIDARTGLCTDSNECHVIPGLCQGGTCTNTIGSYACVCPQGYALNLLTLGCEDIDECISISNICYGGECRNTPGGFLCICGPGFTLSQDGTSCYRSSGEDDINECITIPNICAGGECRDLQNGYQCICRNGYILSQGGISCSLRPGGLDINECISIPNLCSGGRCLNTQDGYQCICPTDYTLSQNGLSCVTEEDRNVCTTIPNICAGGECLNLPQGYKCVCVGGFIQTQNGVICSGGAGEIDTNECVTIPNICSGGECLNTQDGYQCICRLGYTFGPNGMQCTQEVLPARGLCFIRYDQSSGECSSELTRIMSLEDCCCSLSVAKAYGSSRGNCQPCPRPNEAAYTDLCTKVLPPGPIRDYCSLNPNICTNGDCVSVGDTNFRCDCKEGFRRQTQTVCIDINECSEAGRCVNGECNNVQGSYYCECNPGFELADDRMSCQDINECGLNPNVCLHGTCQNRIGSYECLCFPGYKLSVDSKYCVDINECSNRDVCINGECENLGGSYRCVCREGFKESSQPGQCIDINECEEGPADPCGKMGDCVNIQGSYRCHCPMGYTQGSSGCEESRHAYCSLHSREGRCTIRSTIQVTISQCCCNVVTMEQSAGWGPTCQPCPAQGTMQWEKMCSQGPGRDSLGININECMLFGDLCANGMCEDLVGNYHCRCNPGFEPDVTAKDCNDINECAINRLLCSGGACRNSPGSYTCECPEGYEFDIASVQCRDINECLRDSQCLNGRCQNTLGSFRCECTILGTSLDESGRACVDNRLGTCWTEIRSGRCESDIMGLMRKSECCATFGQAWGSPCDPCPMSLGDCQRGYTLKNGKCEDINECELNQMVCQNSECQNTVGSFRCICEQGHTLDTTGRNCIDLRSYQCFLDYSEGQCHDPIQGLYRNAVCCCSMGKAWGSLGQCYSCPLPGTVEYNTLCPRGPGYADTRPTPELMDGSSVTIDINECNVFPDVCSNGICRNMIGTFVCECDMGYALDQYSYHCVDIDECRIAFGACGNGTCENRPGGFTCNCNPGFETSMMMQMCTDIDECVVIAGICRGGQCINTVGSFQCLCPPGQELSDDGRICKDIDECSRGNDVCSNGHCMNMVGGFRCMCNPGFRPSMNFKSCEDMDECSMENGGCEQTCVNTPGSYECVCDVGYGLMHGQRQCRDIDECAESVDICGGGICENSQGSYSCTCLEGFRISPDYSSCIDIDECTMADDICGAGTCINTQGSYNCRCDEGYAIQGSFLSCLDIDECTMGIHNCAMHSQCVNSRGSFRCQCNAGFFPSFDACIDIDECATQIHECDRENAVCMNTEGSYECICNEGFTGNGLECNDVDECMRNPELCPNGQCLNTPGSYECDCDMGFLPTENRDDCEDIDECTISFICVFGTCINVPGTFRCECNEGYQLDAGGANCTDLDECAEPDTYCVSGECTNTIGSYICICPEGFTLTPDGSVCLDERRGLCYANSPDRGDLAGSTCTTILGRDIPRYECCCTLGTGWGDPCEPCPAVNSTEGQLLCPTGPGFKPVPKPDGPDVPGATPVPGGPDGPGGTDSPDGPDGTDGPIVPPDLTTDIDECAIFPFVCAGGRCVNTLGSFMCVCPVGYTLDEDSRSCRDINECELSPYICGAGTCMNTVGNYTCMCPPGFMLMDMFSGRNCMDMRQLPCYHYYNETAEPQCSASYGMNVTQKMCCCSGLQGAAWGISPCSKCPDMFTEEFRIMCGIAPGFFIDPFTGLPKDINECEVSDLCLNGACINLEGTFRCDCRLGYRYDPIKFQCVDIDECSEGMSFCRSNAICRNTIGSHVCECRAGYTLATNNVACININECQESPNICGRNGRCVDTMGSYRCDCNIGFAESFDGKSCDDIDECQQRIGSIGVCGNGTCRNTFGSYECECFGGYELGQNKDCVDINECITGVGACFNGRCVNIPGGFFCECFTGFEPSFTGETCEDVNECLKQPLLCPGGRCQNLIGSFQCVCDDGYLLAPDGQACIDIDECATLTDPCLDGVCRNTQGSFICECQPGYMPTSDGLTCVDMRELTCFTGFERGQCVAPLMGNHTLTACCCSMGSGWGIPCEVCPLPQSSRYIDLCKKGQGYAPTVFPDIFEDINECKQFPDICSNGYCINMDGSFRCECDLGFVLDETGHACVDVDECENSLSACGYNSTCVNTAGSYECICGEGYQQGRNGKCHDIDECRRDRDYCAFRCQNLPGSFRCICPHGFVITDDGRHCRDLDECQTSANNCRYMCKNLIGKFMCTCPEGYSIMGGNGNMCKDINECLDYPCSNGRCINMEGTYRCDCNTGYIPSFDGKQCKDQRTGVCYATTDGPCSAPANTVPVTRDSCCCSGGLAWGPQCEECPNFATPEFNDLCRDSGPPITDPCTTIIGLCANGQCIAAQGGFICQCHTGYVLTPDGSRCVDEDECSRDINPCPHSCQNTVGSYTCDCQEGFTRGRDGVTCVDVNECVLGTHDCQFDCFNTVGGYECRCPDGMAPKDGSCIHVDVCAVSPDICGPYGTCRTTADGYTCDCQRFFTLDPTGKKCVDIDECQTQPNRCQYGCRNTVGGYRCNCPDGFSQHYYWNRCIDDNECNQPGVCGQATCYNTEGSYRCGCSGGYNFDQQNLVCTDVNECATGFGGGYQPCSYGCQNLPGSFICGCPPGYVTVAQGACVSTYGQGGSYSGQYGQYGQSQQTPYGQTHYGQVGQQRYSQTQYGGQPGYGGQYGSQYGGQTPYGQPSGHQAGQTTGGAQKPCYHCQLNNGRKRRNVDTALNEVPQPEEDHNVTVVEETPTNNTAEGLTNSTETAENFQGVHAKPGKVVYLNIPIEKARRRFRVAKFVTGYSKDIGAMQYKLVSGNEDDFFIIQDKKEGVALIRLHKTVKEHAIFKLEVEGILKPTNEEMAEALPKELEEPVMFEIEVHIVTDSE</sequence>
<feature type="domain" description="EGF-like" evidence="12">
    <location>
        <begin position="1493"/>
        <end position="1534"/>
    </location>
</feature>
<keyword evidence="8" id="KW-0325">Glycoprotein</keyword>
<feature type="domain" description="EGF-like" evidence="12">
    <location>
        <begin position="1660"/>
        <end position="1700"/>
    </location>
</feature>
<feature type="domain" description="EGF-like" evidence="12">
    <location>
        <begin position="1535"/>
        <end position="1575"/>
    </location>
</feature>
<dbReference type="FunFam" id="2.10.25.10:FF:000038">
    <property type="entry name" value="Fibrillin 2"/>
    <property type="match status" value="4"/>
</dbReference>
<evidence type="ECO:0000259" key="13">
    <source>
        <dbReference type="PROSITE" id="PS51364"/>
    </source>
</evidence>
<feature type="domain" description="EGF-like" evidence="12">
    <location>
        <begin position="2825"/>
        <end position="2865"/>
    </location>
</feature>
<dbReference type="OrthoDB" id="4062651at2759"/>
<dbReference type="KEGG" id="aplc:110977321"/>
<feature type="domain" description="EGF-like" evidence="12">
    <location>
        <begin position="2558"/>
        <end position="2597"/>
    </location>
</feature>
<feature type="compositionally biased region" description="Low complexity" evidence="10">
    <location>
        <begin position="1837"/>
        <end position="1849"/>
    </location>
</feature>
<feature type="domain" description="EGF-like" evidence="12">
    <location>
        <begin position="972"/>
        <end position="1009"/>
    </location>
</feature>
<feature type="signal peptide" evidence="11">
    <location>
        <begin position="1"/>
        <end position="24"/>
    </location>
</feature>
<dbReference type="PROSITE" id="PS51364">
    <property type="entry name" value="TB"/>
    <property type="match status" value="9"/>
</dbReference>
<evidence type="ECO:0000256" key="9">
    <source>
        <dbReference type="PROSITE-ProRule" id="PRU00076"/>
    </source>
</evidence>
<dbReference type="Pfam" id="PF12662">
    <property type="entry name" value="cEGF"/>
    <property type="match status" value="3"/>
</dbReference>
<feature type="domain" description="EGF-like" evidence="12">
    <location>
        <begin position="1284"/>
        <end position="1325"/>
    </location>
</feature>
<feature type="domain" description="EGF-like" evidence="12">
    <location>
        <begin position="1858"/>
        <end position="1899"/>
    </location>
</feature>
<dbReference type="FunFam" id="2.10.25.10:FF:000017">
    <property type="entry name" value="latent-transforming growth factor beta-binding protein 4 isoform X1"/>
    <property type="match status" value="1"/>
</dbReference>
<feature type="domain" description="TB" evidence="13">
    <location>
        <begin position="583"/>
        <end position="641"/>
    </location>
</feature>
<evidence type="ECO:0000256" key="2">
    <source>
        <dbReference type="ARBA" id="ARBA00022525"/>
    </source>
</evidence>
<evidence type="ECO:0000256" key="8">
    <source>
        <dbReference type="ARBA" id="ARBA00023180"/>
    </source>
</evidence>
<dbReference type="SMART" id="SM00179">
    <property type="entry name" value="EGF_CA"/>
    <property type="match status" value="48"/>
</dbReference>
<feature type="domain" description="TB" evidence="13">
    <location>
        <begin position="1747"/>
        <end position="1804"/>
    </location>
</feature>
<protein>
    <submittedName>
        <fullName evidence="15">Fibrillin-2-like isoform X1</fullName>
    </submittedName>
</protein>
<dbReference type="FunFam" id="2.10.25.10:FF:000002">
    <property type="entry name" value="Latent-transforming growth factor beta-binding protein 3"/>
    <property type="match status" value="3"/>
</dbReference>
<evidence type="ECO:0000313" key="15">
    <source>
        <dbReference type="RefSeq" id="XP_022087013.1"/>
    </source>
</evidence>
<feature type="compositionally biased region" description="Low complexity" evidence="10">
    <location>
        <begin position="59"/>
        <end position="73"/>
    </location>
</feature>
<keyword evidence="14" id="KW-1185">Reference proteome</keyword>
<reference evidence="15" key="1">
    <citation type="submission" date="2025-08" db="UniProtKB">
        <authorList>
            <consortium name="RefSeq"/>
        </authorList>
    </citation>
    <scope>IDENTIFICATION</scope>
</reference>
<evidence type="ECO:0000256" key="4">
    <source>
        <dbReference type="ARBA" id="ARBA00022536"/>
    </source>
</evidence>
<dbReference type="Gene3D" id="3.90.290.10">
    <property type="entry name" value="TGF-beta binding (TB) domain"/>
    <property type="match status" value="9"/>
</dbReference>
<feature type="domain" description="EGF-like" evidence="12">
    <location>
        <begin position="1576"/>
        <end position="1617"/>
    </location>
</feature>
<feature type="domain" description="EGF-like" evidence="12">
    <location>
        <begin position="1014"/>
        <end position="1055"/>
    </location>
</feature>
<feature type="domain" description="EGF-like" evidence="12">
    <location>
        <begin position="1368"/>
        <end position="1409"/>
    </location>
</feature>